<evidence type="ECO:0000256" key="1">
    <source>
        <dbReference type="SAM" id="MobiDB-lite"/>
    </source>
</evidence>
<evidence type="ECO:0008006" key="5">
    <source>
        <dbReference type="Google" id="ProtNLM"/>
    </source>
</evidence>
<feature type="chain" id="PRO_5013397240" description="Lipoprotein" evidence="2">
    <location>
        <begin position="31"/>
        <end position="68"/>
    </location>
</feature>
<reference evidence="4" key="1">
    <citation type="submission" date="2017-05" db="EMBL/GenBank/DDBJ databases">
        <title>Complete and WGS of Bordetella genogroups.</title>
        <authorList>
            <person name="Spilker T."/>
            <person name="Lipuma J."/>
        </authorList>
    </citation>
    <scope>NUCLEOTIDE SEQUENCE [LARGE SCALE GENOMIC DNA]</scope>
    <source>
        <strain evidence="4">AU16122</strain>
    </source>
</reference>
<gene>
    <name evidence="3" type="ORF">CAL29_13815</name>
</gene>
<keyword evidence="2" id="KW-0732">Signal</keyword>
<protein>
    <recommendedName>
        <fullName evidence="5">Lipoprotein</fullName>
    </recommendedName>
</protein>
<dbReference type="EMBL" id="NEVM01000002">
    <property type="protein sequence ID" value="OZI34570.1"/>
    <property type="molecule type" value="Genomic_DNA"/>
</dbReference>
<name>A0A261SCN9_9BORD</name>
<dbReference type="AlphaFoldDB" id="A0A261SCN9"/>
<dbReference type="PROSITE" id="PS51257">
    <property type="entry name" value="PROKAR_LIPOPROTEIN"/>
    <property type="match status" value="1"/>
</dbReference>
<feature type="signal peptide" evidence="2">
    <location>
        <begin position="1"/>
        <end position="30"/>
    </location>
</feature>
<evidence type="ECO:0000256" key="2">
    <source>
        <dbReference type="SAM" id="SignalP"/>
    </source>
</evidence>
<dbReference type="RefSeq" id="WP_143277662.1">
    <property type="nucleotide sequence ID" value="NZ_NEVM01000002.1"/>
</dbReference>
<proteinExistence type="predicted"/>
<dbReference type="OrthoDB" id="8641352at2"/>
<evidence type="ECO:0000313" key="4">
    <source>
        <dbReference type="Proteomes" id="UP000216020"/>
    </source>
</evidence>
<comment type="caution">
    <text evidence="3">The sequence shown here is derived from an EMBL/GenBank/DDBJ whole genome shotgun (WGS) entry which is preliminary data.</text>
</comment>
<feature type="region of interest" description="Disordered" evidence="1">
    <location>
        <begin position="34"/>
        <end position="68"/>
    </location>
</feature>
<keyword evidence="4" id="KW-1185">Reference proteome</keyword>
<dbReference type="Proteomes" id="UP000216020">
    <property type="component" value="Unassembled WGS sequence"/>
</dbReference>
<organism evidence="3 4">
    <name type="scientific">Bordetella genomosp. 10</name>
    <dbReference type="NCBI Taxonomy" id="1416804"/>
    <lineage>
        <taxon>Bacteria</taxon>
        <taxon>Pseudomonadati</taxon>
        <taxon>Pseudomonadota</taxon>
        <taxon>Betaproteobacteria</taxon>
        <taxon>Burkholderiales</taxon>
        <taxon>Alcaligenaceae</taxon>
        <taxon>Bordetella</taxon>
    </lineage>
</organism>
<evidence type="ECO:0000313" key="3">
    <source>
        <dbReference type="EMBL" id="OZI34570.1"/>
    </source>
</evidence>
<sequence>MQNRPTVHPPAMRRAGAWCLAAAVAAALLAGCADSRFDHPGPPHPGAVNPWSNGGFSDPGPNYPDTGR</sequence>
<accession>A0A261SCN9</accession>